<dbReference type="AlphaFoldDB" id="A0A099FGB6"/>
<dbReference type="Gene3D" id="3.30.460.20">
    <property type="entry name" value="CorA soluble domain-like"/>
    <property type="match status" value="1"/>
</dbReference>
<accession>A0A099FGB6</accession>
<evidence type="ECO:0000256" key="2">
    <source>
        <dbReference type="ARBA" id="ARBA00009765"/>
    </source>
</evidence>
<keyword evidence="11 13" id="KW-0472">Membrane</keyword>
<comment type="subcellular location">
    <subcellularLocation>
        <location evidence="1">Cell inner membrane</location>
        <topology evidence="1">Multi-pass membrane protein</topology>
    </subcellularLocation>
</comment>
<evidence type="ECO:0000256" key="10">
    <source>
        <dbReference type="ARBA" id="ARBA00023065"/>
    </source>
</evidence>
<evidence type="ECO:0000256" key="7">
    <source>
        <dbReference type="ARBA" id="ARBA00022692"/>
    </source>
</evidence>
<organism evidence="14 15">
    <name type="scientific">Paracoccus sphaerophysae</name>
    <dbReference type="NCBI Taxonomy" id="690417"/>
    <lineage>
        <taxon>Bacteria</taxon>
        <taxon>Pseudomonadati</taxon>
        <taxon>Pseudomonadota</taxon>
        <taxon>Alphaproteobacteria</taxon>
        <taxon>Rhodobacterales</taxon>
        <taxon>Paracoccaceae</taxon>
        <taxon>Paracoccus</taxon>
    </lineage>
</organism>
<sequence>MLTAYAPHLGGLAPLPHGEDPARGRWIDLYQPLDQQVRLMRGFGVEVPTLEDMEEIEISNRLYREGDLLYMTAVLPGEMPDGKPVAMPVTFILSPDRLVTVRHHAPRPFTTFPTRAERSASGVSGPDRIFLGLMEEIVARLADILEGVGKVLDQTGTHVFEDASNIRDVVLRAALIKIGRQSELMARVRLGLLSVERVLSFYTAAADDHPDAKRLQALAKSINRDVQALEVHADFLGSRLGMTVDATLGLINLQQNNTVRVLSVVAALFLPPTMIASIYGMNFDHMPELHWVWGYPMAIGAMVLSALGIYALARWKRWL</sequence>
<keyword evidence="15" id="KW-1185">Reference proteome</keyword>
<evidence type="ECO:0000256" key="8">
    <source>
        <dbReference type="ARBA" id="ARBA00022842"/>
    </source>
</evidence>
<comment type="caution">
    <text evidence="14">The sequence shown here is derived from an EMBL/GenBank/DDBJ whole genome shotgun (WGS) entry which is preliminary data.</text>
</comment>
<dbReference type="InterPro" id="IPR050829">
    <property type="entry name" value="CorA_MIT"/>
</dbReference>
<keyword evidence="9 13" id="KW-1133">Transmembrane helix</keyword>
<dbReference type="GO" id="GO:0015095">
    <property type="term" value="F:magnesium ion transmembrane transporter activity"/>
    <property type="evidence" value="ECO:0007669"/>
    <property type="project" value="TreeGrafter"/>
</dbReference>
<feature type="transmembrane region" description="Helical" evidence="13">
    <location>
        <begin position="261"/>
        <end position="281"/>
    </location>
</feature>
<evidence type="ECO:0000256" key="12">
    <source>
        <dbReference type="ARBA" id="ARBA00034269"/>
    </source>
</evidence>
<dbReference type="SUPFAM" id="SSF144083">
    <property type="entry name" value="Magnesium transport protein CorA, transmembrane region"/>
    <property type="match status" value="1"/>
</dbReference>
<dbReference type="GO" id="GO:0005886">
    <property type="term" value="C:plasma membrane"/>
    <property type="evidence" value="ECO:0007669"/>
    <property type="project" value="UniProtKB-SubCell"/>
</dbReference>
<keyword evidence="4" id="KW-0813">Transport</keyword>
<evidence type="ECO:0000256" key="6">
    <source>
        <dbReference type="ARBA" id="ARBA00022519"/>
    </source>
</evidence>
<dbReference type="EMBL" id="JRKS01000003">
    <property type="protein sequence ID" value="KGJ09248.1"/>
    <property type="molecule type" value="Genomic_DNA"/>
</dbReference>
<keyword evidence="8" id="KW-0460">Magnesium</keyword>
<dbReference type="CDD" id="cd12837">
    <property type="entry name" value="EcCorA-like_u1"/>
    <property type="match status" value="1"/>
</dbReference>
<dbReference type="InterPro" id="IPR045861">
    <property type="entry name" value="CorA_cytoplasmic_dom"/>
</dbReference>
<dbReference type="GO" id="GO:0015099">
    <property type="term" value="F:nickel cation transmembrane transporter activity"/>
    <property type="evidence" value="ECO:0007669"/>
    <property type="project" value="TreeGrafter"/>
</dbReference>
<evidence type="ECO:0000256" key="5">
    <source>
        <dbReference type="ARBA" id="ARBA00022475"/>
    </source>
</evidence>
<comment type="similarity">
    <text evidence="2">Belongs to the CorA metal ion transporter (MIT) (TC 1.A.35) family.</text>
</comment>
<reference evidence="14 15" key="1">
    <citation type="submission" date="2014-09" db="EMBL/GenBank/DDBJ databases">
        <authorList>
            <person name="McGinnis J.M."/>
            <person name="Wolfgang W.J."/>
        </authorList>
    </citation>
    <scope>NUCLEOTIDE SEQUENCE [LARGE SCALE GENOMIC DNA]</scope>
    <source>
        <strain evidence="14 15">HAMBI 3106</strain>
    </source>
</reference>
<evidence type="ECO:0000256" key="13">
    <source>
        <dbReference type="SAM" id="Phobius"/>
    </source>
</evidence>
<keyword evidence="6" id="KW-0997">Cell inner membrane</keyword>
<dbReference type="Gene3D" id="1.20.58.340">
    <property type="entry name" value="Magnesium transport protein CorA, transmembrane region"/>
    <property type="match status" value="1"/>
</dbReference>
<dbReference type="InterPro" id="IPR002523">
    <property type="entry name" value="MgTranspt_CorA/ZnTranspt_ZntB"/>
</dbReference>
<keyword evidence="7 13" id="KW-0812">Transmembrane</keyword>
<evidence type="ECO:0000256" key="11">
    <source>
        <dbReference type="ARBA" id="ARBA00023136"/>
    </source>
</evidence>
<protein>
    <recommendedName>
        <fullName evidence="3">Magnesium transport protein CorA</fullName>
    </recommendedName>
</protein>
<evidence type="ECO:0000256" key="3">
    <source>
        <dbReference type="ARBA" id="ARBA00019439"/>
    </source>
</evidence>
<dbReference type="STRING" id="690417.IC63_01980"/>
<evidence type="ECO:0000256" key="1">
    <source>
        <dbReference type="ARBA" id="ARBA00004429"/>
    </source>
</evidence>
<dbReference type="FunFam" id="1.20.58.340:FF:000001">
    <property type="entry name" value="Magnesium transport protein CorA"/>
    <property type="match status" value="1"/>
</dbReference>
<evidence type="ECO:0000256" key="9">
    <source>
        <dbReference type="ARBA" id="ARBA00022989"/>
    </source>
</evidence>
<dbReference type="Pfam" id="PF01544">
    <property type="entry name" value="CorA"/>
    <property type="match status" value="1"/>
</dbReference>
<dbReference type="GO" id="GO:0015087">
    <property type="term" value="F:cobalt ion transmembrane transporter activity"/>
    <property type="evidence" value="ECO:0007669"/>
    <property type="project" value="TreeGrafter"/>
</dbReference>
<evidence type="ECO:0000313" key="15">
    <source>
        <dbReference type="Proteomes" id="UP000029917"/>
    </source>
</evidence>
<dbReference type="RefSeq" id="WP_036716445.1">
    <property type="nucleotide sequence ID" value="NZ_JRKS01000003.1"/>
</dbReference>
<dbReference type="SUPFAM" id="SSF143865">
    <property type="entry name" value="CorA soluble domain-like"/>
    <property type="match status" value="1"/>
</dbReference>
<evidence type="ECO:0000256" key="4">
    <source>
        <dbReference type="ARBA" id="ARBA00022448"/>
    </source>
</evidence>
<dbReference type="PANTHER" id="PTHR47685">
    <property type="entry name" value="MAGNESIUM TRANSPORT PROTEIN CORA"/>
    <property type="match status" value="1"/>
</dbReference>
<dbReference type="Proteomes" id="UP000029917">
    <property type="component" value="Unassembled WGS sequence"/>
</dbReference>
<evidence type="ECO:0000313" key="14">
    <source>
        <dbReference type="EMBL" id="KGJ09248.1"/>
    </source>
</evidence>
<reference evidence="14 15" key="2">
    <citation type="submission" date="2014-10" db="EMBL/GenBank/DDBJ databases">
        <title>Paracoccus sanguinis sp. nov., isolated from clinical specimens of New York State patients.</title>
        <authorList>
            <person name="Mingle L.A."/>
            <person name="Cole J.A."/>
            <person name="Lapierre P."/>
            <person name="Musser K.A."/>
        </authorList>
    </citation>
    <scope>NUCLEOTIDE SEQUENCE [LARGE SCALE GENOMIC DNA]</scope>
    <source>
        <strain evidence="14 15">HAMBI 3106</strain>
    </source>
</reference>
<dbReference type="OrthoDB" id="9803416at2"/>
<dbReference type="InterPro" id="IPR045863">
    <property type="entry name" value="CorA_TM1_TM2"/>
</dbReference>
<proteinExistence type="inferred from homology"/>
<dbReference type="PANTHER" id="PTHR47685:SF1">
    <property type="entry name" value="MAGNESIUM TRANSPORT PROTEIN CORA"/>
    <property type="match status" value="1"/>
</dbReference>
<keyword evidence="5" id="KW-1003">Cell membrane</keyword>
<gene>
    <name evidence="14" type="ORF">IC63_01980</name>
</gene>
<feature type="transmembrane region" description="Helical" evidence="13">
    <location>
        <begin position="293"/>
        <end position="313"/>
    </location>
</feature>
<keyword evidence="10" id="KW-0406">Ion transport</keyword>
<name>A0A099FGB6_9RHOB</name>
<comment type="catalytic activity">
    <reaction evidence="12">
        <text>Mg(2+)(in) = Mg(2+)(out)</text>
        <dbReference type="Rhea" id="RHEA:29827"/>
        <dbReference type="ChEBI" id="CHEBI:18420"/>
    </reaction>
</comment>